<accession>A0AAE3MP00</accession>
<reference evidence="3" key="1">
    <citation type="submission" date="2022-11" db="EMBL/GenBank/DDBJ databases">
        <title>The characterization of three novel Bacteroidetes species and genomic analysis of their roles in tidal elemental geochemical cycles.</title>
        <authorList>
            <person name="Ma K.-J."/>
        </authorList>
    </citation>
    <scope>NUCLEOTIDE SEQUENCE</scope>
    <source>
        <strain evidence="3">M415</strain>
    </source>
</reference>
<feature type="domain" description="Urease accessory protein UreH-like transmembrane" evidence="2">
    <location>
        <begin position="27"/>
        <end position="224"/>
    </location>
</feature>
<evidence type="ECO:0000259" key="2">
    <source>
        <dbReference type="Pfam" id="PF13386"/>
    </source>
</evidence>
<dbReference type="AlphaFoldDB" id="A0AAE3MP00"/>
<name>A0AAE3MP00_9FLAO</name>
<sequence length="236" mass="25534">MEATLPITAGLITSMLHVISGPDHLAAVTPFAIESKKKAWKIGLSWSMGHLAGMMAIGLLFTAFGELIPIEAISAYSEQLVGIVLVGVGVAAIFKIFRKKKDHSHLHVHSENAPLIHSHEHDHSREQTHRHVHPKNLKQSNKASFSIGLLHGFAGIAHFLLFLPILGFETRSESITYIAGFGFGIIIAMVAYAIVVGQIAAIARNGHNEVFFKGIRLAGGLFAVIVGVYWFFAASA</sequence>
<dbReference type="PANTHER" id="PTHR33876:SF4">
    <property type="entry name" value="CHLOROPLAST PROTEIN FOR GROWTH AND FERTILITY 2"/>
    <property type="match status" value="1"/>
</dbReference>
<keyword evidence="1" id="KW-1133">Transmembrane helix</keyword>
<keyword evidence="1" id="KW-0812">Transmembrane</keyword>
<comment type="caution">
    <text evidence="3">The sequence shown here is derived from an EMBL/GenBank/DDBJ whole genome shotgun (WGS) entry which is preliminary data.</text>
</comment>
<dbReference type="InterPro" id="IPR052776">
    <property type="entry name" value="Chloro_ReproSupport/MetalTrans"/>
</dbReference>
<organism evidence="3 4">
    <name type="scientific">Lentiprolixibacter aurantiacus</name>
    <dbReference type="NCBI Taxonomy" id="2993939"/>
    <lineage>
        <taxon>Bacteria</taxon>
        <taxon>Pseudomonadati</taxon>
        <taxon>Bacteroidota</taxon>
        <taxon>Flavobacteriia</taxon>
        <taxon>Flavobacteriales</taxon>
        <taxon>Flavobacteriaceae</taxon>
        <taxon>Lentiprolixibacter</taxon>
    </lineage>
</organism>
<evidence type="ECO:0000313" key="4">
    <source>
        <dbReference type="Proteomes" id="UP001207116"/>
    </source>
</evidence>
<evidence type="ECO:0000313" key="3">
    <source>
        <dbReference type="EMBL" id="MCX2720369.1"/>
    </source>
</evidence>
<feature type="transmembrane region" description="Helical" evidence="1">
    <location>
        <begin position="46"/>
        <end position="68"/>
    </location>
</feature>
<feature type="transmembrane region" description="Helical" evidence="1">
    <location>
        <begin position="145"/>
        <end position="166"/>
    </location>
</feature>
<dbReference type="Pfam" id="PF13386">
    <property type="entry name" value="DsbD_2"/>
    <property type="match status" value="1"/>
</dbReference>
<dbReference type="Proteomes" id="UP001207116">
    <property type="component" value="Unassembled WGS sequence"/>
</dbReference>
<dbReference type="PANTHER" id="PTHR33876">
    <property type="entry name" value="UNNAMED PRODUCT"/>
    <property type="match status" value="1"/>
</dbReference>
<dbReference type="SUPFAM" id="SSF103473">
    <property type="entry name" value="MFS general substrate transporter"/>
    <property type="match status" value="1"/>
</dbReference>
<feature type="transmembrane region" description="Helical" evidence="1">
    <location>
        <begin position="80"/>
        <end position="97"/>
    </location>
</feature>
<protein>
    <submittedName>
        <fullName evidence="3">Sulfite exporter TauE/SafE family protein</fullName>
    </submittedName>
</protein>
<keyword evidence="4" id="KW-1185">Reference proteome</keyword>
<feature type="transmembrane region" description="Helical" evidence="1">
    <location>
        <begin position="178"/>
        <end position="202"/>
    </location>
</feature>
<keyword evidence="1" id="KW-0472">Membrane</keyword>
<dbReference type="InterPro" id="IPR039447">
    <property type="entry name" value="UreH-like_TM_dom"/>
</dbReference>
<dbReference type="InterPro" id="IPR036259">
    <property type="entry name" value="MFS_trans_sf"/>
</dbReference>
<feature type="transmembrane region" description="Helical" evidence="1">
    <location>
        <begin position="214"/>
        <end position="232"/>
    </location>
</feature>
<proteinExistence type="predicted"/>
<evidence type="ECO:0000256" key="1">
    <source>
        <dbReference type="SAM" id="Phobius"/>
    </source>
</evidence>
<dbReference type="RefSeq" id="WP_266014393.1">
    <property type="nucleotide sequence ID" value="NZ_JAPFQP010000004.1"/>
</dbReference>
<dbReference type="EMBL" id="JAPFQP010000004">
    <property type="protein sequence ID" value="MCX2720369.1"/>
    <property type="molecule type" value="Genomic_DNA"/>
</dbReference>
<gene>
    <name evidence="3" type="ORF">OO016_12210</name>
</gene>